<proteinExistence type="predicted"/>
<evidence type="ECO:0000313" key="2">
    <source>
        <dbReference type="EMBL" id="MFC4403193.1"/>
    </source>
</evidence>
<reference evidence="3" key="1">
    <citation type="journal article" date="2019" name="Int. J. Syst. Evol. Microbiol.">
        <title>The Global Catalogue of Microorganisms (GCM) 10K type strain sequencing project: providing services to taxonomists for standard genome sequencing and annotation.</title>
        <authorList>
            <consortium name="The Broad Institute Genomics Platform"/>
            <consortium name="The Broad Institute Genome Sequencing Center for Infectious Disease"/>
            <person name="Wu L."/>
            <person name="Ma J."/>
        </authorList>
    </citation>
    <scope>NUCLEOTIDE SEQUENCE [LARGE SCALE GENOMIC DNA]</scope>
    <source>
        <strain evidence="3">CCUG 37865</strain>
    </source>
</reference>
<evidence type="ECO:0000313" key="3">
    <source>
        <dbReference type="Proteomes" id="UP001595882"/>
    </source>
</evidence>
<comment type="caution">
    <text evidence="2">The sequence shown here is derived from an EMBL/GenBank/DDBJ whole genome shotgun (WGS) entry which is preliminary data.</text>
</comment>
<organism evidence="2 3">
    <name type="scientific">Gracilibacillus xinjiangensis</name>
    <dbReference type="NCBI Taxonomy" id="1193282"/>
    <lineage>
        <taxon>Bacteria</taxon>
        <taxon>Bacillati</taxon>
        <taxon>Bacillota</taxon>
        <taxon>Bacilli</taxon>
        <taxon>Bacillales</taxon>
        <taxon>Bacillaceae</taxon>
        <taxon>Gracilibacillus</taxon>
    </lineage>
</organism>
<dbReference type="Proteomes" id="UP001595882">
    <property type="component" value="Unassembled WGS sequence"/>
</dbReference>
<feature type="transmembrane region" description="Helical" evidence="1">
    <location>
        <begin position="20"/>
        <end position="41"/>
    </location>
</feature>
<evidence type="ECO:0000256" key="1">
    <source>
        <dbReference type="SAM" id="Phobius"/>
    </source>
</evidence>
<keyword evidence="3" id="KW-1185">Reference proteome</keyword>
<sequence>MEQYKQWLNKGIQWIKRFKWVAIIICSMFLIAISGYLFIIFGGRFVF</sequence>
<keyword evidence="1" id="KW-0812">Transmembrane</keyword>
<dbReference type="EMBL" id="JBHSDT010000004">
    <property type="protein sequence ID" value="MFC4403193.1"/>
    <property type="molecule type" value="Genomic_DNA"/>
</dbReference>
<keyword evidence="1" id="KW-0472">Membrane</keyword>
<name>A0ABV8WW17_9BACI</name>
<accession>A0ABV8WW17</accession>
<protein>
    <submittedName>
        <fullName evidence="2">Uncharacterized protein</fullName>
    </submittedName>
</protein>
<keyword evidence="1" id="KW-1133">Transmembrane helix</keyword>
<dbReference type="RefSeq" id="WP_390251491.1">
    <property type="nucleotide sequence ID" value="NZ_JBHSDT010000004.1"/>
</dbReference>
<gene>
    <name evidence="2" type="ORF">ACFOY7_08895</name>
</gene>